<organism evidence="12 13">
    <name type="scientific">Thalassotalea marina</name>
    <dbReference type="NCBI Taxonomy" id="1673741"/>
    <lineage>
        <taxon>Bacteria</taxon>
        <taxon>Pseudomonadati</taxon>
        <taxon>Pseudomonadota</taxon>
        <taxon>Gammaproteobacteria</taxon>
        <taxon>Alteromonadales</taxon>
        <taxon>Colwelliaceae</taxon>
        <taxon>Thalassotalea</taxon>
    </lineage>
</organism>
<evidence type="ECO:0000313" key="13">
    <source>
        <dbReference type="Proteomes" id="UP000623842"/>
    </source>
</evidence>
<evidence type="ECO:0000256" key="1">
    <source>
        <dbReference type="ARBA" id="ARBA00000085"/>
    </source>
</evidence>
<keyword evidence="8" id="KW-0418">Kinase</keyword>
<comment type="subcellular location">
    <subcellularLocation>
        <location evidence="2">Cell membrane</location>
        <topology evidence="2">Multi-pass membrane protein</topology>
    </subcellularLocation>
</comment>
<dbReference type="SUPFAM" id="SSF55874">
    <property type="entry name" value="ATPase domain of HSP90 chaperone/DNA topoisomerase II/histidine kinase"/>
    <property type="match status" value="1"/>
</dbReference>
<gene>
    <name evidence="12" type="primary">rstB</name>
    <name evidence="12" type="ORF">GCM10017161_06270</name>
</gene>
<keyword evidence="4" id="KW-1003">Cell membrane</keyword>
<keyword evidence="10" id="KW-0472">Membrane</keyword>
<reference evidence="12" key="1">
    <citation type="journal article" date="2014" name="Int. J. Syst. Evol. Microbiol.">
        <title>Complete genome sequence of Corynebacterium casei LMG S-19264T (=DSM 44701T), isolated from a smear-ripened cheese.</title>
        <authorList>
            <consortium name="US DOE Joint Genome Institute (JGI-PGF)"/>
            <person name="Walter F."/>
            <person name="Albersmeier A."/>
            <person name="Kalinowski J."/>
            <person name="Ruckert C."/>
        </authorList>
    </citation>
    <scope>NUCLEOTIDE SEQUENCE</scope>
    <source>
        <strain evidence="12">KCTC 42731</strain>
    </source>
</reference>
<dbReference type="InterPro" id="IPR003594">
    <property type="entry name" value="HATPase_dom"/>
</dbReference>
<comment type="catalytic activity">
    <reaction evidence="1">
        <text>ATP + protein L-histidine = ADP + protein N-phospho-L-histidine.</text>
        <dbReference type="EC" id="2.7.13.3"/>
    </reaction>
</comment>
<accession>A0A919BC10</accession>
<keyword evidence="7" id="KW-0547">Nucleotide-binding</keyword>
<evidence type="ECO:0000256" key="9">
    <source>
        <dbReference type="ARBA" id="ARBA00022840"/>
    </source>
</evidence>
<dbReference type="EMBL" id="BNCK01000001">
    <property type="protein sequence ID" value="GHF81576.1"/>
    <property type="molecule type" value="Genomic_DNA"/>
</dbReference>
<dbReference type="InterPro" id="IPR004358">
    <property type="entry name" value="Sig_transdc_His_kin-like_C"/>
</dbReference>
<dbReference type="InterPro" id="IPR005467">
    <property type="entry name" value="His_kinase_dom"/>
</dbReference>
<keyword evidence="5" id="KW-0597">Phosphoprotein</keyword>
<evidence type="ECO:0000256" key="8">
    <source>
        <dbReference type="ARBA" id="ARBA00022777"/>
    </source>
</evidence>
<evidence type="ECO:0000256" key="5">
    <source>
        <dbReference type="ARBA" id="ARBA00022553"/>
    </source>
</evidence>
<dbReference type="InterPro" id="IPR003661">
    <property type="entry name" value="HisK_dim/P_dom"/>
</dbReference>
<evidence type="ECO:0000256" key="2">
    <source>
        <dbReference type="ARBA" id="ARBA00004651"/>
    </source>
</evidence>
<dbReference type="PANTHER" id="PTHR44936:SF10">
    <property type="entry name" value="SENSOR PROTEIN RSTB"/>
    <property type="match status" value="1"/>
</dbReference>
<dbReference type="CDD" id="cd00082">
    <property type="entry name" value="HisKA"/>
    <property type="match status" value="1"/>
</dbReference>
<dbReference type="PROSITE" id="PS50109">
    <property type="entry name" value="HIS_KIN"/>
    <property type="match status" value="1"/>
</dbReference>
<dbReference type="Proteomes" id="UP000623842">
    <property type="component" value="Unassembled WGS sequence"/>
</dbReference>
<dbReference type="AlphaFoldDB" id="A0A919BC10"/>
<evidence type="ECO:0000256" key="7">
    <source>
        <dbReference type="ARBA" id="ARBA00022741"/>
    </source>
</evidence>
<dbReference type="Gene3D" id="3.30.565.10">
    <property type="entry name" value="Histidine kinase-like ATPase, C-terminal domain"/>
    <property type="match status" value="1"/>
</dbReference>
<dbReference type="RefSeq" id="WP_189767243.1">
    <property type="nucleotide sequence ID" value="NZ_BNCK01000001.1"/>
</dbReference>
<dbReference type="Gene3D" id="1.10.287.130">
    <property type="match status" value="1"/>
</dbReference>
<dbReference type="GO" id="GO:0005524">
    <property type="term" value="F:ATP binding"/>
    <property type="evidence" value="ECO:0007669"/>
    <property type="project" value="UniProtKB-KW"/>
</dbReference>
<dbReference type="PRINTS" id="PR00344">
    <property type="entry name" value="BCTRLSENSOR"/>
</dbReference>
<keyword evidence="9" id="KW-0067">ATP-binding</keyword>
<keyword evidence="10" id="KW-1133">Transmembrane helix</keyword>
<dbReference type="InterPro" id="IPR036890">
    <property type="entry name" value="HATPase_C_sf"/>
</dbReference>
<evidence type="ECO:0000256" key="4">
    <source>
        <dbReference type="ARBA" id="ARBA00022475"/>
    </source>
</evidence>
<dbReference type="SMART" id="SM00388">
    <property type="entry name" value="HisKA"/>
    <property type="match status" value="1"/>
</dbReference>
<feature type="transmembrane region" description="Helical" evidence="10">
    <location>
        <begin position="128"/>
        <end position="146"/>
    </location>
</feature>
<dbReference type="GO" id="GO:0000155">
    <property type="term" value="F:phosphorelay sensor kinase activity"/>
    <property type="evidence" value="ECO:0007669"/>
    <property type="project" value="InterPro"/>
</dbReference>
<dbReference type="SUPFAM" id="SSF47384">
    <property type="entry name" value="Homodimeric domain of signal transducing histidine kinase"/>
    <property type="match status" value="1"/>
</dbReference>
<name>A0A919BC10_9GAMM</name>
<keyword evidence="10" id="KW-0812">Transmembrane</keyword>
<evidence type="ECO:0000313" key="12">
    <source>
        <dbReference type="EMBL" id="GHF81576.1"/>
    </source>
</evidence>
<protein>
    <recommendedName>
        <fullName evidence="3">histidine kinase</fullName>
        <ecNumber evidence="3">2.7.13.3</ecNumber>
    </recommendedName>
</protein>
<dbReference type="GO" id="GO:0005886">
    <property type="term" value="C:plasma membrane"/>
    <property type="evidence" value="ECO:0007669"/>
    <property type="project" value="UniProtKB-SubCell"/>
</dbReference>
<evidence type="ECO:0000256" key="6">
    <source>
        <dbReference type="ARBA" id="ARBA00022679"/>
    </source>
</evidence>
<evidence type="ECO:0000256" key="3">
    <source>
        <dbReference type="ARBA" id="ARBA00012438"/>
    </source>
</evidence>
<evidence type="ECO:0000256" key="10">
    <source>
        <dbReference type="SAM" id="Phobius"/>
    </source>
</evidence>
<dbReference type="EC" id="2.7.13.3" evidence="3"/>
<dbReference type="Pfam" id="PF00512">
    <property type="entry name" value="HisKA"/>
    <property type="match status" value="1"/>
</dbReference>
<proteinExistence type="predicted"/>
<keyword evidence="6" id="KW-0808">Transferase</keyword>
<reference evidence="12" key="2">
    <citation type="submission" date="2020-09" db="EMBL/GenBank/DDBJ databases">
        <authorList>
            <person name="Sun Q."/>
            <person name="Kim S."/>
        </authorList>
    </citation>
    <scope>NUCLEOTIDE SEQUENCE</scope>
    <source>
        <strain evidence="12">KCTC 42731</strain>
    </source>
</reference>
<keyword evidence="13" id="KW-1185">Reference proteome</keyword>
<evidence type="ECO:0000259" key="11">
    <source>
        <dbReference type="PROSITE" id="PS50109"/>
    </source>
</evidence>
<dbReference type="InterPro" id="IPR050980">
    <property type="entry name" value="2C_sensor_his_kinase"/>
</dbReference>
<comment type="caution">
    <text evidence="12">The sequence shown here is derived from an EMBL/GenBank/DDBJ whole genome shotgun (WGS) entry which is preliminary data.</text>
</comment>
<dbReference type="InterPro" id="IPR036097">
    <property type="entry name" value="HisK_dim/P_sf"/>
</dbReference>
<dbReference type="Pfam" id="PF02518">
    <property type="entry name" value="HATPase_c"/>
    <property type="match status" value="1"/>
</dbReference>
<feature type="domain" description="Histidine kinase" evidence="11">
    <location>
        <begin position="209"/>
        <end position="414"/>
    </location>
</feature>
<dbReference type="PANTHER" id="PTHR44936">
    <property type="entry name" value="SENSOR PROTEIN CREC"/>
    <property type="match status" value="1"/>
</dbReference>
<sequence>MARLFISLYLVIIVGLHAINWGSETLWHKINNEESKSLLQQKQLLKVLAQHIDVTPDTLSAMDQKLTLLAFNDVAWLPEQAQALQRGEVITLYDSNQHLFLVVGLKNNSDLLQIGPIAPIQYPIFNKMLVLGLSYVLLAIVIAMWTRPIWRDLQQLTSLAQQINNHSHSSPLQPLVKSRSPIAPIVNSVNFMIMRIQGLIDEQKHLINALSHELRTPLSRMRFSVAMLASSDNNQQQEINQDLGEIEHLVDEMLSYSRIEHLASKQAFSNVEIHQLLQNQIEKHQRTSSKQLNLSVSEPIVCFCNGDLLERACQNLITNALRYAKQCVNVSAVRLEDKLVITVEDDGKGIPEKARETLFEPFKRLDKSRNKSQGGYGLGLAIVYKVCQWHQGNCAISDSALGGAKFTIKVPLKSQDI</sequence>
<dbReference type="SMART" id="SM00387">
    <property type="entry name" value="HATPase_c"/>
    <property type="match status" value="1"/>
</dbReference>